<keyword evidence="15" id="KW-1185">Reference proteome</keyword>
<evidence type="ECO:0000256" key="5">
    <source>
        <dbReference type="ARBA" id="ARBA00022833"/>
    </source>
</evidence>
<dbReference type="SUPFAM" id="SSF57716">
    <property type="entry name" value="Glucocorticoid receptor-like (DNA-binding domain)"/>
    <property type="match status" value="1"/>
</dbReference>
<dbReference type="InterPro" id="IPR036236">
    <property type="entry name" value="Znf_C2H2_sf"/>
</dbReference>
<comment type="subcellular location">
    <subcellularLocation>
        <location evidence="1">Nucleus</location>
    </subcellularLocation>
</comment>
<evidence type="ECO:0000256" key="9">
    <source>
        <dbReference type="ARBA" id="ARBA00023242"/>
    </source>
</evidence>
<evidence type="ECO:0000313" key="14">
    <source>
        <dbReference type="EMBL" id="EDV43219.1"/>
    </source>
</evidence>
<dbReference type="SMART" id="SM00868">
    <property type="entry name" value="zf-AD"/>
    <property type="match status" value="1"/>
</dbReference>
<dbReference type="EMBL" id="CH902617">
    <property type="protein sequence ID" value="EDV43219.1"/>
    <property type="molecule type" value="Genomic_DNA"/>
</dbReference>
<feature type="binding site" evidence="11">
    <location>
        <position position="10"/>
    </location>
    <ligand>
        <name>Zn(2+)</name>
        <dbReference type="ChEBI" id="CHEBI:29105"/>
    </ligand>
</feature>
<feature type="binding site" evidence="11">
    <location>
        <position position="13"/>
    </location>
    <ligand>
        <name>Zn(2+)</name>
        <dbReference type="ChEBI" id="CHEBI:29105"/>
    </ligand>
</feature>
<feature type="domain" description="C2H2-type" evidence="12">
    <location>
        <begin position="344"/>
        <end position="371"/>
    </location>
</feature>
<dbReference type="OrthoDB" id="6077919at2759"/>
<dbReference type="InterPro" id="IPR013087">
    <property type="entry name" value="Znf_C2H2_type"/>
</dbReference>
<evidence type="ECO:0000256" key="2">
    <source>
        <dbReference type="ARBA" id="ARBA00022723"/>
    </source>
</evidence>
<dbReference type="KEGG" id="dan:6499428"/>
<feature type="domain" description="C2H2-type" evidence="12">
    <location>
        <begin position="260"/>
        <end position="287"/>
    </location>
</feature>
<keyword evidence="5 11" id="KW-0862">Zinc</keyword>
<feature type="domain" description="C2H2-type" evidence="12">
    <location>
        <begin position="288"/>
        <end position="315"/>
    </location>
</feature>
<dbReference type="GO" id="GO:0003677">
    <property type="term" value="F:DNA binding"/>
    <property type="evidence" value="ECO:0007669"/>
    <property type="project" value="UniProtKB-KW"/>
</dbReference>
<evidence type="ECO:0000259" key="12">
    <source>
        <dbReference type="PROSITE" id="PS50157"/>
    </source>
</evidence>
<evidence type="ECO:0000313" key="15">
    <source>
        <dbReference type="Proteomes" id="UP000007801"/>
    </source>
</evidence>
<proteinExistence type="predicted"/>
<keyword evidence="8" id="KW-0804">Transcription</keyword>
<dbReference type="Proteomes" id="UP000007801">
    <property type="component" value="Unassembled WGS sequence"/>
</dbReference>
<dbReference type="Gene3D" id="3.30.160.60">
    <property type="entry name" value="Classic Zinc Finger"/>
    <property type="match status" value="4"/>
</dbReference>
<evidence type="ECO:0000256" key="10">
    <source>
        <dbReference type="PROSITE-ProRule" id="PRU00042"/>
    </source>
</evidence>
<dbReference type="InterPro" id="IPR012934">
    <property type="entry name" value="Znf_AD"/>
</dbReference>
<dbReference type="Pfam" id="PF13912">
    <property type="entry name" value="zf-C2H2_6"/>
    <property type="match status" value="1"/>
</dbReference>
<dbReference type="GO" id="GO:0008270">
    <property type="term" value="F:zinc ion binding"/>
    <property type="evidence" value="ECO:0007669"/>
    <property type="project" value="UniProtKB-UniRule"/>
</dbReference>
<dbReference type="InParanoid" id="B3M0Z0"/>
<dbReference type="FunFam" id="3.30.160.60:FF:000176">
    <property type="entry name" value="zinc finger protein 70"/>
    <property type="match status" value="1"/>
</dbReference>
<dbReference type="OMA" id="AHACLKC"/>
<dbReference type="PROSITE" id="PS51915">
    <property type="entry name" value="ZAD"/>
    <property type="match status" value="1"/>
</dbReference>
<dbReference type="PANTHER" id="PTHR16515">
    <property type="entry name" value="PR DOMAIN ZINC FINGER PROTEIN"/>
    <property type="match status" value="1"/>
</dbReference>
<dbReference type="SMR" id="B3M0Z0"/>
<dbReference type="GO" id="GO:0005634">
    <property type="term" value="C:nucleus"/>
    <property type="evidence" value="ECO:0007669"/>
    <property type="project" value="UniProtKB-SubCell"/>
</dbReference>
<feature type="domain" description="C2H2-type" evidence="12">
    <location>
        <begin position="316"/>
        <end position="343"/>
    </location>
</feature>
<dbReference type="eggNOG" id="KOG1721">
    <property type="taxonomic scope" value="Eukaryota"/>
</dbReference>
<sequence>MEISIKWSMCRTCKSDKGSTLVSIFESDAAKHLNDYAGISIKEDDGLPDQICTVCLERLEGVHQFISDCKSSEDHLRNLVRQTMSSAETFQPKEPVTSGRRRARKQTIEERFIGKLPLKTPIDLDGKCGKSSPTETSPVEEDVSEKFFFPINDKLKIVKSDIEEEYVVSDIVEETSEGNDLETSSQTSTMAITIDSGTYAQDVSDGDATIPKSDPSHEYNIDLGVACMPDRHVCHICSNSYPMASQLNSHLRSHRSEKCFQCEMCGKRFNAACNLTTHIRTHTGEKPYECDFCKRRFADRSTHRKHERMHTNERPYVCSTCGKAFSLSTSLKAHLFSHSSEKPHKCGVCSKGFRLRHQLKAHEKTHGNRQEVDITIAHEEYDILVTS</sequence>
<dbReference type="GO" id="GO:0010468">
    <property type="term" value="P:regulation of gene expression"/>
    <property type="evidence" value="ECO:0007669"/>
    <property type="project" value="TreeGrafter"/>
</dbReference>
<evidence type="ECO:0000256" key="1">
    <source>
        <dbReference type="ARBA" id="ARBA00004123"/>
    </source>
</evidence>
<evidence type="ECO:0000259" key="13">
    <source>
        <dbReference type="PROSITE" id="PS51915"/>
    </source>
</evidence>
<evidence type="ECO:0000256" key="4">
    <source>
        <dbReference type="ARBA" id="ARBA00022771"/>
    </source>
</evidence>
<dbReference type="PROSITE" id="PS00028">
    <property type="entry name" value="ZINC_FINGER_C2H2_1"/>
    <property type="match status" value="5"/>
</dbReference>
<keyword evidence="4 10" id="KW-0863">Zinc-finger</keyword>
<keyword evidence="7" id="KW-0238">DNA-binding</keyword>
<accession>B3M0Z0</accession>
<gene>
    <name evidence="14" type="primary">Dana\GF16633</name>
    <name evidence="14" type="synonym">dana_GLEANR_17900</name>
    <name evidence="14" type="ORF">GF16633</name>
</gene>
<dbReference type="FunFam" id="3.30.160.60:FF:001498">
    <property type="entry name" value="Zinc finger protein 404"/>
    <property type="match status" value="1"/>
</dbReference>
<keyword evidence="6" id="KW-0805">Transcription regulation</keyword>
<dbReference type="SMART" id="SM00355">
    <property type="entry name" value="ZnF_C2H2"/>
    <property type="match status" value="5"/>
</dbReference>
<evidence type="ECO:0000256" key="8">
    <source>
        <dbReference type="ARBA" id="ARBA00023163"/>
    </source>
</evidence>
<feature type="binding site" evidence="11">
    <location>
        <position position="55"/>
    </location>
    <ligand>
        <name>Zn(2+)</name>
        <dbReference type="ChEBI" id="CHEBI:29105"/>
    </ligand>
</feature>
<dbReference type="Pfam" id="PF00096">
    <property type="entry name" value="zf-C2H2"/>
    <property type="match status" value="2"/>
</dbReference>
<evidence type="ECO:0000256" key="7">
    <source>
        <dbReference type="ARBA" id="ARBA00023125"/>
    </source>
</evidence>
<organism evidence="14 15">
    <name type="scientific">Drosophila ananassae</name>
    <name type="common">Fruit fly</name>
    <dbReference type="NCBI Taxonomy" id="7217"/>
    <lineage>
        <taxon>Eukaryota</taxon>
        <taxon>Metazoa</taxon>
        <taxon>Ecdysozoa</taxon>
        <taxon>Arthropoda</taxon>
        <taxon>Hexapoda</taxon>
        <taxon>Insecta</taxon>
        <taxon>Pterygota</taxon>
        <taxon>Neoptera</taxon>
        <taxon>Endopterygota</taxon>
        <taxon>Diptera</taxon>
        <taxon>Brachycera</taxon>
        <taxon>Muscomorpha</taxon>
        <taxon>Ephydroidea</taxon>
        <taxon>Drosophilidae</taxon>
        <taxon>Drosophila</taxon>
        <taxon>Sophophora</taxon>
    </lineage>
</organism>
<dbReference type="Gene3D" id="3.40.1800.20">
    <property type="match status" value="1"/>
</dbReference>
<evidence type="ECO:0000256" key="6">
    <source>
        <dbReference type="ARBA" id="ARBA00023015"/>
    </source>
</evidence>
<dbReference type="SUPFAM" id="SSF57667">
    <property type="entry name" value="beta-beta-alpha zinc fingers"/>
    <property type="match status" value="3"/>
</dbReference>
<dbReference type="PANTHER" id="PTHR16515:SF66">
    <property type="entry name" value="C2H2-TYPE DOMAIN-CONTAINING PROTEIN"/>
    <property type="match status" value="1"/>
</dbReference>
<protein>
    <submittedName>
        <fullName evidence="14">Uncharacterized protein</fullName>
    </submittedName>
</protein>
<evidence type="ECO:0000256" key="11">
    <source>
        <dbReference type="PROSITE-ProRule" id="PRU01263"/>
    </source>
</evidence>
<reference evidence="14 15" key="1">
    <citation type="journal article" date="2007" name="Nature">
        <title>Evolution of genes and genomes on the Drosophila phylogeny.</title>
        <authorList>
            <consortium name="Drosophila 12 Genomes Consortium"/>
            <person name="Clark A.G."/>
            <person name="Eisen M.B."/>
            <person name="Smith D.R."/>
            <person name="Bergman C.M."/>
            <person name="Oliver B."/>
            <person name="Markow T.A."/>
            <person name="Kaufman T.C."/>
            <person name="Kellis M."/>
            <person name="Gelbart W."/>
            <person name="Iyer V.N."/>
            <person name="Pollard D.A."/>
            <person name="Sackton T.B."/>
            <person name="Larracuente A.M."/>
            <person name="Singh N.D."/>
            <person name="Abad J.P."/>
            <person name="Abt D.N."/>
            <person name="Adryan B."/>
            <person name="Aguade M."/>
            <person name="Akashi H."/>
            <person name="Anderson W.W."/>
            <person name="Aquadro C.F."/>
            <person name="Ardell D.H."/>
            <person name="Arguello R."/>
            <person name="Artieri C.G."/>
            <person name="Barbash D.A."/>
            <person name="Barker D."/>
            <person name="Barsanti P."/>
            <person name="Batterham P."/>
            <person name="Batzoglou S."/>
            <person name="Begun D."/>
            <person name="Bhutkar A."/>
            <person name="Blanco E."/>
            <person name="Bosak S.A."/>
            <person name="Bradley R.K."/>
            <person name="Brand A.D."/>
            <person name="Brent M.R."/>
            <person name="Brooks A.N."/>
            <person name="Brown R.H."/>
            <person name="Butlin R.K."/>
            <person name="Caggese C."/>
            <person name="Calvi B.R."/>
            <person name="Bernardo de Carvalho A."/>
            <person name="Caspi A."/>
            <person name="Castrezana S."/>
            <person name="Celniker S.E."/>
            <person name="Chang J.L."/>
            <person name="Chapple C."/>
            <person name="Chatterji S."/>
            <person name="Chinwalla A."/>
            <person name="Civetta A."/>
            <person name="Clifton S.W."/>
            <person name="Comeron J.M."/>
            <person name="Costello J.C."/>
            <person name="Coyne J.A."/>
            <person name="Daub J."/>
            <person name="David R.G."/>
            <person name="Delcher A.L."/>
            <person name="Delehaunty K."/>
            <person name="Do C.B."/>
            <person name="Ebling H."/>
            <person name="Edwards K."/>
            <person name="Eickbush T."/>
            <person name="Evans J.D."/>
            <person name="Filipski A."/>
            <person name="Findeiss S."/>
            <person name="Freyhult E."/>
            <person name="Fulton L."/>
            <person name="Fulton R."/>
            <person name="Garcia A.C."/>
            <person name="Gardiner A."/>
            <person name="Garfield D.A."/>
            <person name="Garvin B.E."/>
            <person name="Gibson G."/>
            <person name="Gilbert D."/>
            <person name="Gnerre S."/>
            <person name="Godfrey J."/>
            <person name="Good R."/>
            <person name="Gotea V."/>
            <person name="Gravely B."/>
            <person name="Greenberg A.J."/>
            <person name="Griffiths-Jones S."/>
            <person name="Gross S."/>
            <person name="Guigo R."/>
            <person name="Gustafson E.A."/>
            <person name="Haerty W."/>
            <person name="Hahn M.W."/>
            <person name="Halligan D.L."/>
            <person name="Halpern A.L."/>
            <person name="Halter G.M."/>
            <person name="Han M.V."/>
            <person name="Heger A."/>
            <person name="Hillier L."/>
            <person name="Hinrichs A.S."/>
            <person name="Holmes I."/>
            <person name="Hoskins R.A."/>
            <person name="Hubisz M.J."/>
            <person name="Hultmark D."/>
            <person name="Huntley M.A."/>
            <person name="Jaffe D.B."/>
            <person name="Jagadeeshan S."/>
            <person name="Jeck W.R."/>
            <person name="Johnson J."/>
            <person name="Jones C.D."/>
            <person name="Jordan W.C."/>
            <person name="Karpen G.H."/>
            <person name="Kataoka E."/>
            <person name="Keightley P.D."/>
            <person name="Kheradpour P."/>
            <person name="Kirkness E.F."/>
            <person name="Koerich L.B."/>
            <person name="Kristiansen K."/>
            <person name="Kudrna D."/>
            <person name="Kulathinal R.J."/>
            <person name="Kumar S."/>
            <person name="Kwok R."/>
            <person name="Lander E."/>
            <person name="Langley C.H."/>
            <person name="Lapoint R."/>
            <person name="Lazzaro B.P."/>
            <person name="Lee S.J."/>
            <person name="Levesque L."/>
            <person name="Li R."/>
            <person name="Lin C.F."/>
            <person name="Lin M.F."/>
            <person name="Lindblad-Toh K."/>
            <person name="Llopart A."/>
            <person name="Long M."/>
            <person name="Low L."/>
            <person name="Lozovsky E."/>
            <person name="Lu J."/>
            <person name="Luo M."/>
            <person name="Machado C.A."/>
            <person name="Makalowski W."/>
            <person name="Marzo M."/>
            <person name="Matsuda M."/>
            <person name="Matzkin L."/>
            <person name="McAllister B."/>
            <person name="McBride C.S."/>
            <person name="McKernan B."/>
            <person name="McKernan K."/>
            <person name="Mendez-Lago M."/>
            <person name="Minx P."/>
            <person name="Mollenhauer M.U."/>
            <person name="Montooth K."/>
            <person name="Mount S.M."/>
            <person name="Mu X."/>
            <person name="Myers E."/>
            <person name="Negre B."/>
            <person name="Newfeld S."/>
            <person name="Nielsen R."/>
            <person name="Noor M.A."/>
            <person name="O'Grady P."/>
            <person name="Pachter L."/>
            <person name="Papaceit M."/>
            <person name="Parisi M.J."/>
            <person name="Parisi M."/>
            <person name="Parts L."/>
            <person name="Pedersen J.S."/>
            <person name="Pesole G."/>
            <person name="Phillippy A.M."/>
            <person name="Ponting C.P."/>
            <person name="Pop M."/>
            <person name="Porcelli D."/>
            <person name="Powell J.R."/>
            <person name="Prohaska S."/>
            <person name="Pruitt K."/>
            <person name="Puig M."/>
            <person name="Quesneville H."/>
            <person name="Ram K.R."/>
            <person name="Rand D."/>
            <person name="Rasmussen M.D."/>
            <person name="Reed L.K."/>
            <person name="Reenan R."/>
            <person name="Reily A."/>
            <person name="Remington K.A."/>
            <person name="Rieger T.T."/>
            <person name="Ritchie M.G."/>
            <person name="Robin C."/>
            <person name="Rogers Y.H."/>
            <person name="Rohde C."/>
            <person name="Rozas J."/>
            <person name="Rubenfield M.J."/>
            <person name="Ruiz A."/>
            <person name="Russo S."/>
            <person name="Salzberg S.L."/>
            <person name="Sanchez-Gracia A."/>
            <person name="Saranga D.J."/>
            <person name="Sato H."/>
            <person name="Schaeffer S.W."/>
            <person name="Schatz M.C."/>
            <person name="Schlenke T."/>
            <person name="Schwartz R."/>
            <person name="Segarra C."/>
            <person name="Singh R.S."/>
            <person name="Sirot L."/>
            <person name="Sirota M."/>
            <person name="Sisneros N.B."/>
            <person name="Smith C.D."/>
            <person name="Smith T.F."/>
            <person name="Spieth J."/>
            <person name="Stage D.E."/>
            <person name="Stark A."/>
            <person name="Stephan W."/>
            <person name="Strausberg R.L."/>
            <person name="Strempel S."/>
            <person name="Sturgill D."/>
            <person name="Sutton G."/>
            <person name="Sutton G.G."/>
            <person name="Tao W."/>
            <person name="Teichmann S."/>
            <person name="Tobari Y.N."/>
            <person name="Tomimura Y."/>
            <person name="Tsolas J.M."/>
            <person name="Valente V.L."/>
            <person name="Venter E."/>
            <person name="Venter J.C."/>
            <person name="Vicario S."/>
            <person name="Vieira F.G."/>
            <person name="Vilella A.J."/>
            <person name="Villasante A."/>
            <person name="Walenz B."/>
            <person name="Wang J."/>
            <person name="Wasserman M."/>
            <person name="Watts T."/>
            <person name="Wilson D."/>
            <person name="Wilson R.K."/>
            <person name="Wing R.A."/>
            <person name="Wolfner M.F."/>
            <person name="Wong A."/>
            <person name="Wong G.K."/>
            <person name="Wu C.I."/>
            <person name="Wu G."/>
            <person name="Yamamoto D."/>
            <person name="Yang H.P."/>
            <person name="Yang S.P."/>
            <person name="Yorke J.A."/>
            <person name="Yoshida K."/>
            <person name="Zdobnov E."/>
            <person name="Zhang P."/>
            <person name="Zhang Y."/>
            <person name="Zimin A.V."/>
            <person name="Baldwin J."/>
            <person name="Abdouelleil A."/>
            <person name="Abdulkadir J."/>
            <person name="Abebe A."/>
            <person name="Abera B."/>
            <person name="Abreu J."/>
            <person name="Acer S.C."/>
            <person name="Aftuck L."/>
            <person name="Alexander A."/>
            <person name="An P."/>
            <person name="Anderson E."/>
            <person name="Anderson S."/>
            <person name="Arachi H."/>
            <person name="Azer M."/>
            <person name="Bachantsang P."/>
            <person name="Barry A."/>
            <person name="Bayul T."/>
            <person name="Berlin A."/>
            <person name="Bessette D."/>
            <person name="Bloom T."/>
            <person name="Blye J."/>
            <person name="Boguslavskiy L."/>
            <person name="Bonnet C."/>
            <person name="Boukhgalter B."/>
            <person name="Bourzgui I."/>
            <person name="Brown A."/>
            <person name="Cahill P."/>
            <person name="Channer S."/>
            <person name="Cheshatsang Y."/>
            <person name="Chuda L."/>
            <person name="Citroen M."/>
            <person name="Collymore A."/>
            <person name="Cooke P."/>
            <person name="Costello M."/>
            <person name="D'Aco K."/>
            <person name="Daza R."/>
            <person name="De Haan G."/>
            <person name="DeGray S."/>
            <person name="DeMaso C."/>
            <person name="Dhargay N."/>
            <person name="Dooley K."/>
            <person name="Dooley E."/>
            <person name="Doricent M."/>
            <person name="Dorje P."/>
            <person name="Dorjee K."/>
            <person name="Dupes A."/>
            <person name="Elong R."/>
            <person name="Falk J."/>
            <person name="Farina A."/>
            <person name="Faro S."/>
            <person name="Ferguson D."/>
            <person name="Fisher S."/>
            <person name="Foley C.D."/>
            <person name="Franke A."/>
            <person name="Friedrich D."/>
            <person name="Gadbois L."/>
            <person name="Gearin G."/>
            <person name="Gearin C.R."/>
            <person name="Giannoukos G."/>
            <person name="Goode T."/>
            <person name="Graham J."/>
            <person name="Grandbois E."/>
            <person name="Grewal S."/>
            <person name="Gyaltsen K."/>
            <person name="Hafez N."/>
            <person name="Hagos B."/>
            <person name="Hall J."/>
            <person name="Henson C."/>
            <person name="Hollinger A."/>
            <person name="Honan T."/>
            <person name="Huard M.D."/>
            <person name="Hughes L."/>
            <person name="Hurhula B."/>
            <person name="Husby M.E."/>
            <person name="Kamat A."/>
            <person name="Kanga B."/>
            <person name="Kashin S."/>
            <person name="Khazanovich D."/>
            <person name="Kisner P."/>
            <person name="Lance K."/>
            <person name="Lara M."/>
            <person name="Lee W."/>
            <person name="Lennon N."/>
            <person name="Letendre F."/>
            <person name="LeVine R."/>
            <person name="Lipovsky A."/>
            <person name="Liu X."/>
            <person name="Liu J."/>
            <person name="Liu S."/>
            <person name="Lokyitsang T."/>
            <person name="Lokyitsang Y."/>
            <person name="Lubonja R."/>
            <person name="Lui A."/>
            <person name="MacDonald P."/>
            <person name="Magnisalis V."/>
            <person name="Maru K."/>
            <person name="Matthews C."/>
            <person name="McCusker W."/>
            <person name="McDonough S."/>
            <person name="Mehta T."/>
            <person name="Meldrim J."/>
            <person name="Meneus L."/>
            <person name="Mihai O."/>
            <person name="Mihalev A."/>
            <person name="Mihova T."/>
            <person name="Mittelman R."/>
            <person name="Mlenga V."/>
            <person name="Montmayeur A."/>
            <person name="Mulrain L."/>
            <person name="Navidi A."/>
            <person name="Naylor J."/>
            <person name="Negash T."/>
            <person name="Nguyen T."/>
            <person name="Nguyen N."/>
            <person name="Nicol R."/>
            <person name="Norbu C."/>
            <person name="Norbu N."/>
            <person name="Novod N."/>
            <person name="O'Neill B."/>
            <person name="Osman S."/>
            <person name="Markiewicz E."/>
            <person name="Oyono O.L."/>
            <person name="Patti C."/>
            <person name="Phunkhang P."/>
            <person name="Pierre F."/>
            <person name="Priest M."/>
            <person name="Raghuraman S."/>
            <person name="Rege F."/>
            <person name="Reyes R."/>
            <person name="Rise C."/>
            <person name="Rogov P."/>
            <person name="Ross K."/>
            <person name="Ryan E."/>
            <person name="Settipalli S."/>
            <person name="Shea T."/>
            <person name="Sherpa N."/>
            <person name="Shi L."/>
            <person name="Shih D."/>
            <person name="Sparrow T."/>
            <person name="Spaulding J."/>
            <person name="Stalker J."/>
            <person name="Stange-Thomann N."/>
            <person name="Stavropoulos S."/>
            <person name="Stone C."/>
            <person name="Strader C."/>
            <person name="Tesfaye S."/>
            <person name="Thomson T."/>
            <person name="Thoulutsang Y."/>
            <person name="Thoulutsang D."/>
            <person name="Topham K."/>
            <person name="Topping I."/>
            <person name="Tsamla T."/>
            <person name="Vassiliev H."/>
            <person name="Vo A."/>
            <person name="Wangchuk T."/>
            <person name="Wangdi T."/>
            <person name="Weiand M."/>
            <person name="Wilkinson J."/>
            <person name="Wilson A."/>
            <person name="Yadav S."/>
            <person name="Young G."/>
            <person name="Yu Q."/>
            <person name="Zembek L."/>
            <person name="Zhong D."/>
            <person name="Zimmer A."/>
            <person name="Zwirko Z."/>
            <person name="Jaffe D.B."/>
            <person name="Alvarez P."/>
            <person name="Brockman W."/>
            <person name="Butler J."/>
            <person name="Chin C."/>
            <person name="Gnerre S."/>
            <person name="Grabherr M."/>
            <person name="Kleber M."/>
            <person name="Mauceli E."/>
            <person name="MacCallum I."/>
        </authorList>
    </citation>
    <scope>NUCLEOTIDE SEQUENCE [LARGE SCALE GENOMIC DNA]</scope>
    <source>
        <strain evidence="15">Tucson 14024-0371.13</strain>
    </source>
</reference>
<dbReference type="Pfam" id="PF07776">
    <property type="entry name" value="zf-AD"/>
    <property type="match status" value="1"/>
</dbReference>
<dbReference type="HOGENOM" id="CLU_002678_94_3_1"/>
<keyword evidence="2 11" id="KW-0479">Metal-binding</keyword>
<dbReference type="GeneID" id="6499428"/>
<dbReference type="InterPro" id="IPR050331">
    <property type="entry name" value="Zinc_finger"/>
</dbReference>
<name>B3M0Z0_DROAN</name>
<dbReference type="PROSITE" id="PS50157">
    <property type="entry name" value="ZINC_FINGER_C2H2_2"/>
    <property type="match status" value="5"/>
</dbReference>
<dbReference type="CTD" id="41394"/>
<dbReference type="FunFam" id="3.30.160.60:FF:000446">
    <property type="entry name" value="Zinc finger protein"/>
    <property type="match status" value="1"/>
</dbReference>
<keyword evidence="3" id="KW-0677">Repeat</keyword>
<feature type="binding site" evidence="11">
    <location>
        <position position="52"/>
    </location>
    <ligand>
        <name>Zn(2+)</name>
        <dbReference type="ChEBI" id="CHEBI:29105"/>
    </ligand>
</feature>
<dbReference type="PhylomeDB" id="B3M0Z0"/>
<dbReference type="FunFam" id="3.30.160.60:FF:000325">
    <property type="entry name" value="ZFP90 zinc finger protein"/>
    <property type="match status" value="1"/>
</dbReference>
<evidence type="ECO:0000256" key="3">
    <source>
        <dbReference type="ARBA" id="ARBA00022737"/>
    </source>
</evidence>
<feature type="domain" description="ZAD" evidence="13">
    <location>
        <begin position="8"/>
        <end position="79"/>
    </location>
</feature>
<dbReference type="FunCoup" id="B3M0Z0">
    <property type="interactions" value="113"/>
</dbReference>
<feature type="domain" description="C2H2-type" evidence="12">
    <location>
        <begin position="232"/>
        <end position="259"/>
    </location>
</feature>
<dbReference type="AlphaFoldDB" id="B3M0Z0"/>
<keyword evidence="9" id="KW-0539">Nucleus</keyword>